<reference evidence="2 3" key="1">
    <citation type="journal article" date="2016" name="Eur. J. Clin. Microbiol. Infect. Dis.">
        <title>Whole genome sequencing as a tool for phylogenetic analysis of clinical strains of Mitis group streptococci.</title>
        <authorList>
            <person name="Rasmussen L.H."/>
            <person name="Dargis R."/>
            <person name="Hojholt K."/>
            <person name="Christensen J.J."/>
            <person name="Skovgaard O."/>
            <person name="Justesen U.S."/>
            <person name="Rosenvinge F.S."/>
            <person name="Moser C."/>
            <person name="Lukjancenko O."/>
            <person name="Rasmussen S."/>
            <person name="Nielsen X.C."/>
        </authorList>
    </citation>
    <scope>NUCLEOTIDE SEQUENCE [LARGE SCALE GENOMIC DNA]</scope>
    <source>
        <strain evidence="2 3">Y_5914_11</strain>
    </source>
</reference>
<evidence type="ECO:0000256" key="1">
    <source>
        <dbReference type="SAM" id="Phobius"/>
    </source>
</evidence>
<sequence>MLLGGLLLVRIVLPILQVLMDYKLLPGKYGVNFMEVSDLFSYPLLLLIIYIAVKYHTIQKITAKEGNEDEND</sequence>
<organism evidence="2 3">
    <name type="scientific">Streptococcus oralis subsp. dentisani</name>
    <dbReference type="NCBI Taxonomy" id="1458253"/>
    <lineage>
        <taxon>Bacteria</taxon>
        <taxon>Bacillati</taxon>
        <taxon>Bacillota</taxon>
        <taxon>Bacilli</taxon>
        <taxon>Lactobacillales</taxon>
        <taxon>Streptococcaceae</taxon>
        <taxon>Streptococcus</taxon>
    </lineage>
</organism>
<comment type="caution">
    <text evidence="2">The sequence shown here is derived from an EMBL/GenBank/DDBJ whole genome shotgun (WGS) entry which is preliminary data.</text>
</comment>
<accession>A0A1X1IXN1</accession>
<dbReference type="Proteomes" id="UP000194008">
    <property type="component" value="Unassembled WGS sequence"/>
</dbReference>
<evidence type="ECO:0000313" key="2">
    <source>
        <dbReference type="EMBL" id="ORO77765.1"/>
    </source>
</evidence>
<keyword evidence="1" id="KW-1133">Transmembrane helix</keyword>
<gene>
    <name evidence="2" type="ORF">B7709_05555</name>
</gene>
<keyword evidence="1" id="KW-0812">Transmembrane</keyword>
<feature type="transmembrane region" description="Helical" evidence="1">
    <location>
        <begin position="30"/>
        <end position="53"/>
    </location>
</feature>
<protein>
    <submittedName>
        <fullName evidence="2">Uncharacterized protein</fullName>
    </submittedName>
</protein>
<dbReference type="EMBL" id="NCUW01000029">
    <property type="protein sequence ID" value="ORO77765.1"/>
    <property type="molecule type" value="Genomic_DNA"/>
</dbReference>
<proteinExistence type="predicted"/>
<evidence type="ECO:0000313" key="3">
    <source>
        <dbReference type="Proteomes" id="UP000194008"/>
    </source>
</evidence>
<name>A0A1X1IXN1_STROR</name>
<dbReference type="AlphaFoldDB" id="A0A1X1IXN1"/>
<keyword evidence="1" id="KW-0472">Membrane</keyword>